<accession>V9Z9N7</accession>
<gene>
    <name evidence="1" type="ORF">pFRL6_54c</name>
</gene>
<dbReference type="AlphaFoldDB" id="V9Z9N7"/>
<dbReference type="SUPFAM" id="SSF54060">
    <property type="entry name" value="His-Me finger endonucleases"/>
    <property type="match status" value="1"/>
</dbReference>
<dbReference type="GO" id="GO:0004519">
    <property type="term" value="F:endonuclease activity"/>
    <property type="evidence" value="ECO:0007669"/>
    <property type="project" value="UniProtKB-KW"/>
</dbReference>
<protein>
    <submittedName>
        <fullName evidence="1">Putative endonuclease VII</fullName>
    </submittedName>
</protein>
<dbReference type="Gene3D" id="3.40.1800.10">
    <property type="entry name" value="His-Me finger endonucleases"/>
    <property type="match status" value="1"/>
</dbReference>
<dbReference type="Pfam" id="PF02945">
    <property type="entry name" value="Endonuclease_7"/>
    <property type="match status" value="1"/>
</dbReference>
<name>V9Z9N7_9ACTN</name>
<organism evidence="1">
    <name type="scientific">Streptomyces sp. F12</name>
    <dbReference type="NCBI Taxonomy" id="1436084"/>
    <lineage>
        <taxon>Bacteria</taxon>
        <taxon>Bacillati</taxon>
        <taxon>Actinomycetota</taxon>
        <taxon>Actinomycetes</taxon>
        <taxon>Kitasatosporales</taxon>
        <taxon>Streptomycetaceae</taxon>
        <taxon>Streptomyces</taxon>
    </lineage>
</organism>
<dbReference type="InterPro" id="IPR038563">
    <property type="entry name" value="Endonuclease_7_sf"/>
</dbReference>
<keyword evidence="1" id="KW-0540">Nuclease</keyword>
<reference evidence="1" key="1">
    <citation type="submission" date="2013-09" db="EMBL/GenBank/DDBJ databases">
        <title>Complete nucleotide sequence of Streptomyces linear plasmid pFRL6.</title>
        <authorList>
            <person name="Chen Z."/>
            <person name="Fang P."/>
            <person name="Qin Z."/>
        </authorList>
    </citation>
    <scope>NUCLEOTIDE SEQUENCE</scope>
    <source>
        <plasmid evidence="1">pFRL6</plasmid>
    </source>
</reference>
<evidence type="ECO:0000313" key="1">
    <source>
        <dbReference type="EMBL" id="AHE40141.1"/>
    </source>
</evidence>
<dbReference type="EMBL" id="KF602051">
    <property type="protein sequence ID" value="AHE40141.1"/>
    <property type="molecule type" value="Genomic_DNA"/>
</dbReference>
<geneLocation type="plasmid" evidence="1">
    <name>pFRL6</name>
</geneLocation>
<keyword evidence="1" id="KW-0255">Endonuclease</keyword>
<keyword evidence="1" id="KW-0378">Hydrolase</keyword>
<dbReference type="InterPro" id="IPR044925">
    <property type="entry name" value="His-Me_finger_sf"/>
</dbReference>
<proteinExistence type="predicted"/>
<dbReference type="InterPro" id="IPR004211">
    <property type="entry name" value="Endonuclease_7"/>
</dbReference>
<keyword evidence="1" id="KW-0614">Plasmid</keyword>
<sequence>MIMNGPVSGVRQAVRVTHQPTSELPAHSALVLTQHTGEHAGAAYHPRYRPPARAYRCDLCPEPAAFWDHCHDHGLIRGPLCRSCNGSEGSWVHSRHGVEHLMRCPDCRSAGHPPIRNRVARILPTMQLLLHHYDPARHPLYGHAVWADGVGVWERVFAQLSAGYASAEAQCTHRDCGARWTVWVDRARFERLDQLRLLTGRELPGQTYTSGRPRWPAEPTDVFWLDNPAGVPAAARPREAATVVLPGAYARRLQEAAPDVLNEVALSLCWTRRGRAEALEITSDTVGLITLSTMLYLPARKDPQRPWTPAERRGLDQASARIRGSLHALTSGR</sequence>